<dbReference type="AlphaFoldDB" id="A0A7C1FEZ2"/>
<dbReference type="GO" id="GO:0043565">
    <property type="term" value="F:sequence-specific DNA binding"/>
    <property type="evidence" value="ECO:0007669"/>
    <property type="project" value="InterPro"/>
</dbReference>
<comment type="caution">
    <text evidence="1">The sequence shown here is derived from an EMBL/GenBank/DDBJ whole genome shotgun (WGS) entry which is preliminary data.</text>
</comment>
<proteinExistence type="predicted"/>
<dbReference type="SUPFAM" id="SSF74784">
    <property type="entry name" value="Translin"/>
    <property type="match status" value="1"/>
</dbReference>
<gene>
    <name evidence="1" type="ORF">ENQ20_00715</name>
</gene>
<dbReference type="CDD" id="cd14820">
    <property type="entry name" value="TRAX"/>
    <property type="match status" value="1"/>
</dbReference>
<name>A0A7C1FEZ2_9CHLR</name>
<dbReference type="Gene3D" id="1.20.58.2140">
    <property type="match status" value="1"/>
</dbReference>
<protein>
    <submittedName>
        <fullName evidence="1">Haloacid dehalogenase</fullName>
    </submittedName>
</protein>
<dbReference type="InterPro" id="IPR036081">
    <property type="entry name" value="Translin_sf"/>
</dbReference>
<organism evidence="1">
    <name type="scientific">Caldilinea aerophila</name>
    <dbReference type="NCBI Taxonomy" id="133453"/>
    <lineage>
        <taxon>Bacteria</taxon>
        <taxon>Bacillati</taxon>
        <taxon>Chloroflexota</taxon>
        <taxon>Caldilineae</taxon>
        <taxon>Caldilineales</taxon>
        <taxon>Caldilineaceae</taxon>
        <taxon>Caldilinea</taxon>
    </lineage>
</organism>
<evidence type="ECO:0000313" key="1">
    <source>
        <dbReference type="EMBL" id="HDX29996.1"/>
    </source>
</evidence>
<accession>A0A7C1FEZ2</accession>
<reference evidence="1" key="1">
    <citation type="journal article" date="2020" name="mSystems">
        <title>Genome- and Community-Level Interaction Insights into Carbon Utilization and Element Cycling Functions of Hydrothermarchaeota in Hydrothermal Sediment.</title>
        <authorList>
            <person name="Zhou Z."/>
            <person name="Liu Y."/>
            <person name="Xu W."/>
            <person name="Pan J."/>
            <person name="Luo Z.H."/>
            <person name="Li M."/>
        </authorList>
    </citation>
    <scope>NUCLEOTIDE SEQUENCE [LARGE SCALE GENOMIC DNA]</scope>
    <source>
        <strain evidence="1">SpSt-289</strain>
    </source>
</reference>
<sequence>MAGSLNEIVEIIRQELTTLNELRDTTLARSRTLTRLCALSICAIHRHEWAEADALLEQARAEAQAMVEAISAHPMLYYTGYVQDALKELVEAYLVSAVARGLPLPMPSDLYVTGPTYLRGMSEAATEMRRFVLDLVRRGQVNEAERYLEFMDEVYSHLVTVDFPDAVTDGLRRYTDVLRSVVERTRGDLTMAIRQEQMRSALLSFEQNLARYAGVNVSISDPGLLPASFEEEEQG</sequence>
<dbReference type="EMBL" id="DSMG01000006">
    <property type="protein sequence ID" value="HDX29996.1"/>
    <property type="molecule type" value="Genomic_DNA"/>
</dbReference>